<evidence type="ECO:0000256" key="1">
    <source>
        <dbReference type="SAM" id="MobiDB-lite"/>
    </source>
</evidence>
<reference evidence="2 3" key="1">
    <citation type="submission" date="2017-11" db="EMBL/GenBank/DDBJ databases">
        <title>De novo assembly and phasing of dikaryotic genomes from two isolates of Puccinia coronata f. sp. avenae, the causal agent of oat crown rust.</title>
        <authorList>
            <person name="Miller M.E."/>
            <person name="Zhang Y."/>
            <person name="Omidvar V."/>
            <person name="Sperschneider J."/>
            <person name="Schwessinger B."/>
            <person name="Raley C."/>
            <person name="Palmer J.M."/>
            <person name="Garnica D."/>
            <person name="Upadhyaya N."/>
            <person name="Rathjen J."/>
            <person name="Taylor J.M."/>
            <person name="Park R.F."/>
            <person name="Dodds P.N."/>
            <person name="Hirsch C.D."/>
            <person name="Kianian S.F."/>
            <person name="Figueroa M."/>
        </authorList>
    </citation>
    <scope>NUCLEOTIDE SEQUENCE [LARGE SCALE GENOMIC DNA]</scope>
    <source>
        <strain evidence="2">12NC29</strain>
    </source>
</reference>
<feature type="region of interest" description="Disordered" evidence="1">
    <location>
        <begin position="36"/>
        <end position="105"/>
    </location>
</feature>
<keyword evidence="3" id="KW-1185">Reference proteome</keyword>
<proteinExistence type="predicted"/>
<dbReference type="EMBL" id="PGCJ01000239">
    <property type="protein sequence ID" value="PLW36418.1"/>
    <property type="molecule type" value="Genomic_DNA"/>
</dbReference>
<feature type="compositionally biased region" description="Basic and acidic residues" evidence="1">
    <location>
        <begin position="36"/>
        <end position="55"/>
    </location>
</feature>
<feature type="compositionally biased region" description="Polar residues" evidence="1">
    <location>
        <begin position="87"/>
        <end position="105"/>
    </location>
</feature>
<feature type="compositionally biased region" description="Low complexity" evidence="1">
    <location>
        <begin position="68"/>
        <end position="79"/>
    </location>
</feature>
<evidence type="ECO:0000313" key="2">
    <source>
        <dbReference type="EMBL" id="PLW36418.1"/>
    </source>
</evidence>
<comment type="caution">
    <text evidence="2">The sequence shown here is derived from an EMBL/GenBank/DDBJ whole genome shotgun (WGS) entry which is preliminary data.</text>
</comment>
<dbReference type="AlphaFoldDB" id="A0A2N5UFB9"/>
<protein>
    <submittedName>
        <fullName evidence="2">Uncharacterized protein</fullName>
    </submittedName>
</protein>
<gene>
    <name evidence="2" type="ORF">PCANC_15208</name>
</gene>
<accession>A0A2N5UFB9</accession>
<dbReference type="Proteomes" id="UP000235388">
    <property type="component" value="Unassembled WGS sequence"/>
</dbReference>
<organism evidence="2 3">
    <name type="scientific">Puccinia coronata f. sp. avenae</name>
    <dbReference type="NCBI Taxonomy" id="200324"/>
    <lineage>
        <taxon>Eukaryota</taxon>
        <taxon>Fungi</taxon>
        <taxon>Dikarya</taxon>
        <taxon>Basidiomycota</taxon>
        <taxon>Pucciniomycotina</taxon>
        <taxon>Pucciniomycetes</taxon>
        <taxon>Pucciniales</taxon>
        <taxon>Pucciniaceae</taxon>
        <taxon>Puccinia</taxon>
    </lineage>
</organism>
<sequence length="105" mass="11761">MGTGAVIESEHVRFLKERPTQFQTDNADFFLDLKESKPMKETTTREELNVKERSLQTDPQSFDLAGTDNESNDSSNSSEDVAKILNPKSQSKQVNPPTQTLRDGS</sequence>
<name>A0A2N5UFB9_9BASI</name>
<evidence type="ECO:0000313" key="3">
    <source>
        <dbReference type="Proteomes" id="UP000235388"/>
    </source>
</evidence>